<reference evidence="1" key="1">
    <citation type="journal article" date="2020" name="Nature">
        <title>Giant virus diversity and host interactions through global metagenomics.</title>
        <authorList>
            <person name="Schulz F."/>
            <person name="Roux S."/>
            <person name="Paez-Espino D."/>
            <person name="Jungbluth S."/>
            <person name="Walsh D.A."/>
            <person name="Denef V.J."/>
            <person name="McMahon K.D."/>
            <person name="Konstantinidis K.T."/>
            <person name="Eloe-Fadrosh E.A."/>
            <person name="Kyrpides N.C."/>
            <person name="Woyke T."/>
        </authorList>
    </citation>
    <scope>NUCLEOTIDE SEQUENCE</scope>
    <source>
        <strain evidence="1">GVMAG-M-3300020185-18</strain>
    </source>
</reference>
<dbReference type="AlphaFoldDB" id="A0A6C0C1Q9"/>
<sequence>MSQTNLNLTIQDLYDYIYIIPGAHETNAMDKVNQTTRFKKCKSDMLSFDLSKKVGYLTNKCSGLNKTALRDPVCTYNNILQFTGKDLQDSFTGKIPFNTFWESFCRFIQNINIGMESLSQTEIGKTQNFYLATHHNRIKKTIFEKLLNKKTKTNFANCSCVKITLTSQQVAIECIFSGFPDKDGNYITKDTKIDEESNQAGDENSDKPFNKNGIIKFKKELLNTFSDILSKTNMHIYIIRHGNAFHNAPLKLGNRNPLQRPLDSCLTPLGILQAQKLGIALRNSNQIRENEHNFYCSSYMNRAQLTIAELAAGPVMPANDSIESLKNNTISKILFFRGLMRKMSLARLYRRLGANPEKWVDKMQKLAYSRAGEKTGNPDEIVKKLLKFGEVERVKKYYNSCEQYMTLPVLKIPATGKVEIKPALHINSPIVNYRVTSAAAGGGKKYTRKKKITKKTRKKKAYRRKKRTKKYALKKRHWRNLFK</sequence>
<dbReference type="Pfam" id="PF00300">
    <property type="entry name" value="His_Phos_1"/>
    <property type="match status" value="1"/>
</dbReference>
<accession>A0A6C0C1Q9</accession>
<dbReference type="SUPFAM" id="SSF53254">
    <property type="entry name" value="Phosphoglycerate mutase-like"/>
    <property type="match status" value="1"/>
</dbReference>
<proteinExistence type="predicted"/>
<name>A0A6C0C1Q9_9ZZZZ</name>
<dbReference type="InterPro" id="IPR013078">
    <property type="entry name" value="His_Pase_superF_clade-1"/>
</dbReference>
<dbReference type="CDD" id="cd07067">
    <property type="entry name" value="HP_PGM_like"/>
    <property type="match status" value="1"/>
</dbReference>
<organism evidence="1">
    <name type="scientific">viral metagenome</name>
    <dbReference type="NCBI Taxonomy" id="1070528"/>
    <lineage>
        <taxon>unclassified sequences</taxon>
        <taxon>metagenomes</taxon>
        <taxon>organismal metagenomes</taxon>
    </lineage>
</organism>
<dbReference type="Gene3D" id="3.40.50.1240">
    <property type="entry name" value="Phosphoglycerate mutase-like"/>
    <property type="match status" value="1"/>
</dbReference>
<evidence type="ECO:0000313" key="1">
    <source>
        <dbReference type="EMBL" id="QHS98557.1"/>
    </source>
</evidence>
<protein>
    <submittedName>
        <fullName evidence="1">Uncharacterized protein</fullName>
    </submittedName>
</protein>
<dbReference type="InterPro" id="IPR029033">
    <property type="entry name" value="His_PPase_superfam"/>
</dbReference>
<dbReference type="EMBL" id="MN739318">
    <property type="protein sequence ID" value="QHS98557.1"/>
    <property type="molecule type" value="Genomic_DNA"/>
</dbReference>